<evidence type="ECO:0000313" key="2">
    <source>
        <dbReference type="Proteomes" id="UP000192980"/>
    </source>
</evidence>
<name>A0A1X7L426_9SPHI</name>
<accession>A0A1X7L426</accession>
<dbReference type="EMBL" id="FXAU01000008">
    <property type="protein sequence ID" value="SMG48455.1"/>
    <property type="molecule type" value="Genomic_DNA"/>
</dbReference>
<gene>
    <name evidence="1" type="ORF">SAMN05660862_3540</name>
</gene>
<protein>
    <submittedName>
        <fullName evidence="1">Glycosyltransferase, GT2 family</fullName>
    </submittedName>
</protein>
<proteinExistence type="predicted"/>
<dbReference type="AlphaFoldDB" id="A0A1X7L426"/>
<dbReference type="RefSeq" id="WP_085474235.1">
    <property type="nucleotide sequence ID" value="NZ_CP038029.1"/>
</dbReference>
<dbReference type="PANTHER" id="PTHR43179">
    <property type="entry name" value="RHAMNOSYLTRANSFERASE WBBL"/>
    <property type="match status" value="1"/>
</dbReference>
<reference evidence="1 2" key="1">
    <citation type="submission" date="2017-04" db="EMBL/GenBank/DDBJ databases">
        <authorList>
            <person name="Afonso C.L."/>
            <person name="Miller P.J."/>
            <person name="Scott M.A."/>
            <person name="Spackman E."/>
            <person name="Goraichik I."/>
            <person name="Dimitrov K.M."/>
            <person name="Suarez D.L."/>
            <person name="Swayne D.E."/>
        </authorList>
    </citation>
    <scope>NUCLEOTIDE SEQUENCE [LARGE SCALE GENOMIC DNA]</scope>
    <source>
        <strain evidence="1 2">DSM 22418</strain>
    </source>
</reference>
<dbReference type="Gene3D" id="3.90.550.10">
    <property type="entry name" value="Spore Coat Polysaccharide Biosynthesis Protein SpsA, Chain A"/>
    <property type="match status" value="1"/>
</dbReference>
<keyword evidence="1" id="KW-0808">Transferase</keyword>
<dbReference type="GO" id="GO:0016740">
    <property type="term" value="F:transferase activity"/>
    <property type="evidence" value="ECO:0007669"/>
    <property type="project" value="UniProtKB-KW"/>
</dbReference>
<dbReference type="OrthoDB" id="8936324at2"/>
<evidence type="ECO:0000313" key="1">
    <source>
        <dbReference type="EMBL" id="SMG48455.1"/>
    </source>
</evidence>
<dbReference type="InterPro" id="IPR029044">
    <property type="entry name" value="Nucleotide-diphossugar_trans"/>
</dbReference>
<keyword evidence="2" id="KW-1185">Reference proteome</keyword>
<sequence>MITVIIPNYNGRELLEQFLPSIFASLAYAKVDFEFIIVDDCSTDSSVEFLQQQYPEIKLLKNEVNSGFSKTCNLGIEAARGEKLLLLNSDIQLTPSYIKTCLDNFVDAQTFAVMGQAIDGSVKPQTTGVLYRQGLFSIQKYANHQNNETHFVSGANTLYDTRKLKELGGFNTIFSPYYFEDDDLSFRAMKCGWKSYFIKEAICYHLGSKTIKSAAKKQKIKRIYFRNKLIFNRLHCRSSDTFYNIRVLTTSVVPKYCAGQFWIWSSYRDSLILAPGFKA</sequence>
<dbReference type="Proteomes" id="UP000192980">
    <property type="component" value="Unassembled WGS sequence"/>
</dbReference>
<organism evidence="1 2">
    <name type="scientific">Sphingobacterium psychroaquaticum</name>
    <dbReference type="NCBI Taxonomy" id="561061"/>
    <lineage>
        <taxon>Bacteria</taxon>
        <taxon>Pseudomonadati</taxon>
        <taxon>Bacteroidota</taxon>
        <taxon>Sphingobacteriia</taxon>
        <taxon>Sphingobacteriales</taxon>
        <taxon>Sphingobacteriaceae</taxon>
        <taxon>Sphingobacterium</taxon>
    </lineage>
</organism>
<dbReference type="CDD" id="cd04186">
    <property type="entry name" value="GT_2_like_c"/>
    <property type="match status" value="1"/>
</dbReference>
<dbReference type="SUPFAM" id="SSF53448">
    <property type="entry name" value="Nucleotide-diphospho-sugar transferases"/>
    <property type="match status" value="1"/>
</dbReference>
<dbReference type="PANTHER" id="PTHR43179:SF7">
    <property type="entry name" value="RHAMNOSYLTRANSFERASE WBBL"/>
    <property type="match status" value="1"/>
</dbReference>
<dbReference type="STRING" id="561061.SAMN05660862_3540"/>
<dbReference type="InterPro" id="IPR001173">
    <property type="entry name" value="Glyco_trans_2-like"/>
</dbReference>
<dbReference type="Pfam" id="PF00535">
    <property type="entry name" value="Glycos_transf_2"/>
    <property type="match status" value="1"/>
</dbReference>